<reference evidence="1" key="1">
    <citation type="submission" date="2020-09" db="EMBL/GenBank/DDBJ databases">
        <title>A novel bacterium of genus Paenibacillus, isolated from South China Sea.</title>
        <authorList>
            <person name="Huang H."/>
            <person name="Mo K."/>
            <person name="Hu Y."/>
        </authorList>
    </citation>
    <scope>NUCLEOTIDE SEQUENCE</scope>
    <source>
        <strain evidence="1">IB182363</strain>
    </source>
</reference>
<accession>A0A927H0L6</accession>
<sequence length="290" mass="33686">MMIRATGLEAYKELGRKQGEEALIEDYKLEELLRCPSRYLKRKADEEAGAAAMLGTEVSWQQLVQYSVCHLVNDYYSLPPEHRSEYSIERSADRRWTNRTYKFDSADHYWQVRYRAVSALKQLLHGEQNGAIRPLIVFESYRTHIEAVQAEVSFIVQVLYRDDDRPDLPYVIRKYLVDDDPDVIAGFRHLAVLFCSEAFEELPGRIEVFGVLSGSKYVFRPQADEVAKAADYIRLLREYAQETETAAQEEEETGHMHRRRNVCRKCRHKADYTHAGGSQAAKPTSRWQLN</sequence>
<organism evidence="1 2">
    <name type="scientific">Paenibacillus oceani</name>
    <dbReference type="NCBI Taxonomy" id="2772510"/>
    <lineage>
        <taxon>Bacteria</taxon>
        <taxon>Bacillati</taxon>
        <taxon>Bacillota</taxon>
        <taxon>Bacilli</taxon>
        <taxon>Bacillales</taxon>
        <taxon>Paenibacillaceae</taxon>
        <taxon>Paenibacillus</taxon>
    </lineage>
</organism>
<dbReference type="Proteomes" id="UP000639396">
    <property type="component" value="Unassembled WGS sequence"/>
</dbReference>
<gene>
    <name evidence="1" type="ORF">IDH45_19695</name>
</gene>
<name>A0A927H0L6_9BACL</name>
<comment type="caution">
    <text evidence="1">The sequence shown here is derived from an EMBL/GenBank/DDBJ whole genome shotgun (WGS) entry which is preliminary data.</text>
</comment>
<evidence type="ECO:0000313" key="1">
    <source>
        <dbReference type="EMBL" id="MBD2864211.1"/>
    </source>
</evidence>
<proteinExistence type="predicted"/>
<dbReference type="RefSeq" id="WP_190929834.1">
    <property type="nucleotide sequence ID" value="NZ_JACXJA010000027.1"/>
</dbReference>
<protein>
    <submittedName>
        <fullName evidence="1">Uncharacterized protein</fullName>
    </submittedName>
</protein>
<keyword evidence="2" id="KW-1185">Reference proteome</keyword>
<dbReference type="AlphaFoldDB" id="A0A927H0L6"/>
<evidence type="ECO:0000313" key="2">
    <source>
        <dbReference type="Proteomes" id="UP000639396"/>
    </source>
</evidence>
<dbReference type="EMBL" id="JACXJA010000027">
    <property type="protein sequence ID" value="MBD2864211.1"/>
    <property type="molecule type" value="Genomic_DNA"/>
</dbReference>